<comment type="caution">
    <text evidence="3">The sequence shown here is derived from an EMBL/GenBank/DDBJ whole genome shotgun (WGS) entry which is preliminary data.</text>
</comment>
<evidence type="ECO:0000313" key="3">
    <source>
        <dbReference type="EMBL" id="TWU17797.1"/>
    </source>
</evidence>
<keyword evidence="4" id="KW-1185">Reference proteome</keyword>
<dbReference type="OrthoDB" id="276694at2"/>
<proteinExistence type="predicted"/>
<sequence precursor="true">MRLLSLLIVVLVLTPAFGQDQEVRSAVESAPQKADPTQVAPTALWNVAPLSASENQLVGEWKQTILPTNEEGPTCTFSSDRVFRSDSGIAGRWHVSDELLHVQYWTDKPSVLPFADLLRRWQAPSDTWKITFSDEGNRVELAPPNKATEAVFTRLKDEGKRSVADQPLASHKEIGGE</sequence>
<dbReference type="RefSeq" id="WP_146596962.1">
    <property type="nucleotide sequence ID" value="NZ_SJPT01000010.1"/>
</dbReference>
<name>A0A5C6C1F3_9BACT</name>
<dbReference type="Proteomes" id="UP000316304">
    <property type="component" value="Unassembled WGS sequence"/>
</dbReference>
<evidence type="ECO:0000256" key="1">
    <source>
        <dbReference type="SAM" id="MobiDB-lite"/>
    </source>
</evidence>
<evidence type="ECO:0008006" key="5">
    <source>
        <dbReference type="Google" id="ProtNLM"/>
    </source>
</evidence>
<feature type="signal peptide" evidence="2">
    <location>
        <begin position="1"/>
        <end position="18"/>
    </location>
</feature>
<reference evidence="3 4" key="1">
    <citation type="submission" date="2019-02" db="EMBL/GenBank/DDBJ databases">
        <title>Deep-cultivation of Planctomycetes and their phenomic and genomic characterization uncovers novel biology.</title>
        <authorList>
            <person name="Wiegand S."/>
            <person name="Jogler M."/>
            <person name="Boedeker C."/>
            <person name="Pinto D."/>
            <person name="Vollmers J."/>
            <person name="Rivas-Marin E."/>
            <person name="Kohn T."/>
            <person name="Peeters S.H."/>
            <person name="Heuer A."/>
            <person name="Rast P."/>
            <person name="Oberbeckmann S."/>
            <person name="Bunk B."/>
            <person name="Jeske O."/>
            <person name="Meyerdierks A."/>
            <person name="Storesund J.E."/>
            <person name="Kallscheuer N."/>
            <person name="Luecker S."/>
            <person name="Lage O.M."/>
            <person name="Pohl T."/>
            <person name="Merkel B.J."/>
            <person name="Hornburger P."/>
            <person name="Mueller R.-W."/>
            <person name="Bruemmer F."/>
            <person name="Labrenz M."/>
            <person name="Spormann A.M."/>
            <person name="Op Den Camp H."/>
            <person name="Overmann J."/>
            <person name="Amann R."/>
            <person name="Jetten M.S.M."/>
            <person name="Mascher T."/>
            <person name="Medema M.H."/>
            <person name="Devos D.P."/>
            <person name="Kaster A.-K."/>
            <person name="Ovreas L."/>
            <person name="Rohde M."/>
            <person name="Galperin M.Y."/>
            <person name="Jogler C."/>
        </authorList>
    </citation>
    <scope>NUCLEOTIDE SEQUENCE [LARGE SCALE GENOMIC DNA]</scope>
    <source>
        <strain evidence="3 4">Pla52o</strain>
    </source>
</reference>
<evidence type="ECO:0000256" key="2">
    <source>
        <dbReference type="SAM" id="SignalP"/>
    </source>
</evidence>
<dbReference type="AlphaFoldDB" id="A0A5C6C1F3"/>
<gene>
    <name evidence="3" type="ORF">Pla52o_50120</name>
</gene>
<feature type="chain" id="PRO_5022987606" description="Lipocalin-like domain-containing protein" evidence="2">
    <location>
        <begin position="19"/>
        <end position="177"/>
    </location>
</feature>
<protein>
    <recommendedName>
        <fullName evidence="5">Lipocalin-like domain-containing protein</fullName>
    </recommendedName>
</protein>
<feature type="region of interest" description="Disordered" evidence="1">
    <location>
        <begin position="157"/>
        <end position="177"/>
    </location>
</feature>
<accession>A0A5C6C1F3</accession>
<dbReference type="EMBL" id="SJPT01000010">
    <property type="protein sequence ID" value="TWU17797.1"/>
    <property type="molecule type" value="Genomic_DNA"/>
</dbReference>
<organism evidence="3 4">
    <name type="scientific">Novipirellula galeiformis</name>
    <dbReference type="NCBI Taxonomy" id="2528004"/>
    <lineage>
        <taxon>Bacteria</taxon>
        <taxon>Pseudomonadati</taxon>
        <taxon>Planctomycetota</taxon>
        <taxon>Planctomycetia</taxon>
        <taxon>Pirellulales</taxon>
        <taxon>Pirellulaceae</taxon>
        <taxon>Novipirellula</taxon>
    </lineage>
</organism>
<evidence type="ECO:0000313" key="4">
    <source>
        <dbReference type="Proteomes" id="UP000316304"/>
    </source>
</evidence>
<keyword evidence="2" id="KW-0732">Signal</keyword>